<organism evidence="1 2">
    <name type="scientific">Litorivivens lipolytica</name>
    <dbReference type="NCBI Taxonomy" id="1524264"/>
    <lineage>
        <taxon>Bacteria</taxon>
        <taxon>Pseudomonadati</taxon>
        <taxon>Pseudomonadota</taxon>
        <taxon>Gammaproteobacteria</taxon>
        <taxon>Litorivivens</taxon>
    </lineage>
</organism>
<name>A0A7W4W7H6_9GAMM</name>
<dbReference type="Proteomes" id="UP000537130">
    <property type="component" value="Unassembled WGS sequence"/>
</dbReference>
<evidence type="ECO:0000313" key="1">
    <source>
        <dbReference type="EMBL" id="MBB3048906.1"/>
    </source>
</evidence>
<proteinExistence type="predicted"/>
<accession>A0A7W4W7H6</accession>
<sequence>MTSTAQVKTTTLLDNFVERYAAVLNTFPGEPAKDSRDSTEWRASLILATETSPDDPALSNAFILTFCLHDEGHQIVVTLDLEYDAGEAGVSDRYRFLLAGGYQPHRRNVARHMLASHCHDWHVPEYQAAARRGNAMLDCVFNLMQSVSYKEPQVWGGF</sequence>
<keyword evidence="2" id="KW-1185">Reference proteome</keyword>
<comment type="caution">
    <text evidence="1">The sequence shown here is derived from an EMBL/GenBank/DDBJ whole genome shotgun (WGS) entry which is preliminary data.</text>
</comment>
<reference evidence="1 2" key="1">
    <citation type="submission" date="2020-08" db="EMBL/GenBank/DDBJ databases">
        <title>Genomic Encyclopedia of Type Strains, Phase III (KMG-III): the genomes of soil and plant-associated and newly described type strains.</title>
        <authorList>
            <person name="Whitman W."/>
        </authorList>
    </citation>
    <scope>NUCLEOTIDE SEQUENCE [LARGE SCALE GENOMIC DNA]</scope>
    <source>
        <strain evidence="1 2">CECT 8654</strain>
    </source>
</reference>
<evidence type="ECO:0000313" key="2">
    <source>
        <dbReference type="Proteomes" id="UP000537130"/>
    </source>
</evidence>
<protein>
    <submittedName>
        <fullName evidence="1">Uncharacterized protein</fullName>
    </submittedName>
</protein>
<gene>
    <name evidence="1" type="ORF">FHR99_003180</name>
</gene>
<dbReference type="EMBL" id="JACHWY010000004">
    <property type="protein sequence ID" value="MBB3048906.1"/>
    <property type="molecule type" value="Genomic_DNA"/>
</dbReference>
<dbReference type="RefSeq" id="WP_183411695.1">
    <property type="nucleotide sequence ID" value="NZ_JACHWY010000004.1"/>
</dbReference>
<dbReference type="AlphaFoldDB" id="A0A7W4W7H6"/>